<feature type="transmembrane region" description="Helical" evidence="1">
    <location>
        <begin position="7"/>
        <end position="27"/>
    </location>
</feature>
<evidence type="ECO:0000256" key="1">
    <source>
        <dbReference type="SAM" id="Phobius"/>
    </source>
</evidence>
<evidence type="ECO:0000313" key="2">
    <source>
        <dbReference type="EMBL" id="MBM6616475.1"/>
    </source>
</evidence>
<name>A0ABS2DDD5_9BACI</name>
<proteinExistence type="predicted"/>
<evidence type="ECO:0008006" key="4">
    <source>
        <dbReference type="Google" id="ProtNLM"/>
    </source>
</evidence>
<evidence type="ECO:0000313" key="3">
    <source>
        <dbReference type="Proteomes" id="UP001518925"/>
    </source>
</evidence>
<feature type="transmembrane region" description="Helical" evidence="1">
    <location>
        <begin position="81"/>
        <end position="100"/>
    </location>
</feature>
<reference evidence="2 3" key="1">
    <citation type="submission" date="2021-02" db="EMBL/GenBank/DDBJ databases">
        <title>Bacillus sp. RD4P76, an endophyte from a halophyte.</title>
        <authorList>
            <person name="Sun J.-Q."/>
        </authorList>
    </citation>
    <scope>NUCLEOTIDE SEQUENCE [LARGE SCALE GENOMIC DNA]</scope>
    <source>
        <strain evidence="2 3">RD4P76</strain>
    </source>
</reference>
<comment type="caution">
    <text evidence="2">The sequence shown here is derived from an EMBL/GenBank/DDBJ whole genome shotgun (WGS) entry which is preliminary data.</text>
</comment>
<dbReference type="EMBL" id="JAFELM010000013">
    <property type="protein sequence ID" value="MBM6616475.1"/>
    <property type="molecule type" value="Genomic_DNA"/>
</dbReference>
<keyword evidence="3" id="KW-1185">Reference proteome</keyword>
<dbReference type="RefSeq" id="WP_204201865.1">
    <property type="nucleotide sequence ID" value="NZ_JAFELM010000013.1"/>
</dbReference>
<sequence length="145" mass="16770">MDLLYKLLIYIHVVSAVASIGPFFILIPIVNRLVTPIEAELQSFLHTFRFVVRFTKHAGHVLIGSGVLLVILGPWTWKTPWIVATLVLLFSSLFFLARAFSPTLRKFQEANHHRELLVKKLKKAVWTYLLLLLTMLWFMVVKPNM</sequence>
<keyword evidence="1" id="KW-0812">Transmembrane</keyword>
<dbReference type="Proteomes" id="UP001518925">
    <property type="component" value="Unassembled WGS sequence"/>
</dbReference>
<feature type="transmembrane region" description="Helical" evidence="1">
    <location>
        <begin position="121"/>
        <end position="140"/>
    </location>
</feature>
<protein>
    <recommendedName>
        <fullName evidence="4">DUF2269 family protein</fullName>
    </recommendedName>
</protein>
<keyword evidence="1" id="KW-1133">Transmembrane helix</keyword>
<organism evidence="2 3">
    <name type="scientific">Bacillus suaedaesalsae</name>
    <dbReference type="NCBI Taxonomy" id="2810349"/>
    <lineage>
        <taxon>Bacteria</taxon>
        <taxon>Bacillati</taxon>
        <taxon>Bacillota</taxon>
        <taxon>Bacilli</taxon>
        <taxon>Bacillales</taxon>
        <taxon>Bacillaceae</taxon>
        <taxon>Bacillus</taxon>
    </lineage>
</organism>
<feature type="transmembrane region" description="Helical" evidence="1">
    <location>
        <begin position="58"/>
        <end position="75"/>
    </location>
</feature>
<accession>A0ABS2DDD5</accession>
<keyword evidence="1" id="KW-0472">Membrane</keyword>
<gene>
    <name evidence="2" type="ORF">JR050_02105</name>
</gene>